<dbReference type="Pfam" id="PF21758">
    <property type="entry name" value="PAC_bac"/>
    <property type="match status" value="1"/>
</dbReference>
<gene>
    <name evidence="2" type="ORF">BEP19_08435</name>
</gene>
<evidence type="ECO:0000259" key="1">
    <source>
        <dbReference type="Pfam" id="PF21758"/>
    </source>
</evidence>
<dbReference type="Proteomes" id="UP000284219">
    <property type="component" value="Unassembled WGS sequence"/>
</dbReference>
<feature type="domain" description="Prenylated flavin chaperone LpdD-like" evidence="1">
    <location>
        <begin position="3"/>
        <end position="96"/>
    </location>
</feature>
<evidence type="ECO:0000313" key="2">
    <source>
        <dbReference type="EMBL" id="RKD24707.1"/>
    </source>
</evidence>
<proteinExistence type="predicted"/>
<dbReference type="EMBL" id="MCHY01000008">
    <property type="protein sequence ID" value="RKD24707.1"/>
    <property type="molecule type" value="Genomic_DNA"/>
</dbReference>
<name>A0A419SL18_9BACL</name>
<dbReference type="InterPro" id="IPR048844">
    <property type="entry name" value="LpdD_chaperone-like"/>
</dbReference>
<protein>
    <recommendedName>
        <fullName evidence="1">Prenylated flavin chaperone LpdD-like domain-containing protein</fullName>
    </recommendedName>
</protein>
<reference evidence="2 3" key="1">
    <citation type="submission" date="2016-08" db="EMBL/GenBank/DDBJ databases">
        <title>Novel Firmicute Genomes.</title>
        <authorList>
            <person name="Poppleton D.I."/>
            <person name="Gribaldo S."/>
        </authorList>
    </citation>
    <scope>NUCLEOTIDE SEQUENCE [LARGE SCALE GENOMIC DNA]</scope>
    <source>
        <strain evidence="2 3">RAOx-1</strain>
    </source>
</reference>
<dbReference type="AlphaFoldDB" id="A0A419SL18"/>
<organism evidence="2 3">
    <name type="scientific">Ammoniphilus oxalaticus</name>
    <dbReference type="NCBI Taxonomy" id="66863"/>
    <lineage>
        <taxon>Bacteria</taxon>
        <taxon>Bacillati</taxon>
        <taxon>Bacillota</taxon>
        <taxon>Bacilli</taxon>
        <taxon>Bacillales</taxon>
        <taxon>Paenibacillaceae</taxon>
        <taxon>Aneurinibacillus group</taxon>
        <taxon>Ammoniphilus</taxon>
    </lineage>
</organism>
<evidence type="ECO:0000313" key="3">
    <source>
        <dbReference type="Proteomes" id="UP000284219"/>
    </source>
</evidence>
<accession>A0A419SL18</accession>
<comment type="caution">
    <text evidence="2">The sequence shown here is derived from an EMBL/GenBank/DDBJ whole genome shotgun (WGS) entry which is preliminary data.</text>
</comment>
<keyword evidence="3" id="KW-1185">Reference proteome</keyword>
<sequence length="106" mass="11751">MVFDVQKLGDDYVFVITGGKAHIGASATAYYYEDQLQVEGVALPRHKEWELARELALQAAEQLGVTVTVVMGIHVDQASREMIDSIIVFVRQEMNRQLVKVGNASS</sequence>